<sequence length="257" mass="27813">MPRPRINTCTDQLALRLQEGGVARAYVVDSRPGGLATCALDVVHPILPAPKHPEGRAVRVHTVATDPAHRRCGHAKAPADLALMRMMRFPSLVERNRLPPEEFAVTLSKATVGGAVFFTDEHARPVRLRATYRSARPWQPGGVTEPGDPGQPLCGRDGRRAASASRDPKKFRATVSGQPCGDWPPATVGRVCDGGRLTPGQAAGIVLDPDEHHEVRALAVPERQGLMPGRDHTRVEAVMAARRPGIPAYFHTWDGEV</sequence>
<gene>
    <name evidence="2" type="ORF">GCM10010302_74720</name>
</gene>
<dbReference type="Proteomes" id="UP001501867">
    <property type="component" value="Unassembled WGS sequence"/>
</dbReference>
<comment type="caution">
    <text evidence="2">The sequence shown here is derived from an EMBL/GenBank/DDBJ whole genome shotgun (WGS) entry which is preliminary data.</text>
</comment>
<reference evidence="3" key="1">
    <citation type="journal article" date="2019" name="Int. J. Syst. Evol. Microbiol.">
        <title>The Global Catalogue of Microorganisms (GCM) 10K type strain sequencing project: providing services to taxonomists for standard genome sequencing and annotation.</title>
        <authorList>
            <consortium name="The Broad Institute Genomics Platform"/>
            <consortium name="The Broad Institute Genome Sequencing Center for Infectious Disease"/>
            <person name="Wu L."/>
            <person name="Ma J."/>
        </authorList>
    </citation>
    <scope>NUCLEOTIDE SEQUENCE [LARGE SCALE GENOMIC DNA]</scope>
    <source>
        <strain evidence="3">JCM 4505</strain>
    </source>
</reference>
<evidence type="ECO:0008006" key="4">
    <source>
        <dbReference type="Google" id="ProtNLM"/>
    </source>
</evidence>
<organism evidence="2 3">
    <name type="scientific">Streptomyces polychromogenes</name>
    <dbReference type="NCBI Taxonomy" id="67342"/>
    <lineage>
        <taxon>Bacteria</taxon>
        <taxon>Bacillati</taxon>
        <taxon>Actinomycetota</taxon>
        <taxon>Actinomycetes</taxon>
        <taxon>Kitasatosporales</taxon>
        <taxon>Streptomycetaceae</taxon>
        <taxon>Streptomyces</taxon>
    </lineage>
</organism>
<evidence type="ECO:0000313" key="3">
    <source>
        <dbReference type="Proteomes" id="UP001501867"/>
    </source>
</evidence>
<proteinExistence type="predicted"/>
<dbReference type="EMBL" id="BAAABV010000035">
    <property type="protein sequence ID" value="GAA0324635.1"/>
    <property type="molecule type" value="Genomic_DNA"/>
</dbReference>
<accession>A0ABP3FUE1</accession>
<evidence type="ECO:0000313" key="2">
    <source>
        <dbReference type="EMBL" id="GAA0324635.1"/>
    </source>
</evidence>
<feature type="compositionally biased region" description="Basic and acidic residues" evidence="1">
    <location>
        <begin position="156"/>
        <end position="167"/>
    </location>
</feature>
<keyword evidence="3" id="KW-1185">Reference proteome</keyword>
<evidence type="ECO:0000256" key="1">
    <source>
        <dbReference type="SAM" id="MobiDB-lite"/>
    </source>
</evidence>
<name>A0ABP3FUE1_9ACTN</name>
<protein>
    <recommendedName>
        <fullName evidence="4">GNAT family N-acetyltransferase</fullName>
    </recommendedName>
</protein>
<feature type="region of interest" description="Disordered" evidence="1">
    <location>
        <begin position="137"/>
        <end position="167"/>
    </location>
</feature>